<comment type="caution">
    <text evidence="1">The sequence shown here is derived from an EMBL/GenBank/DDBJ whole genome shotgun (WGS) entry which is preliminary data.</text>
</comment>
<accession>A0ABP4YT50</accession>
<dbReference type="EMBL" id="BAAANK010000002">
    <property type="protein sequence ID" value="GAA1827482.1"/>
    <property type="molecule type" value="Genomic_DNA"/>
</dbReference>
<dbReference type="Proteomes" id="UP001501746">
    <property type="component" value="Unassembled WGS sequence"/>
</dbReference>
<keyword evidence="2" id="KW-1185">Reference proteome</keyword>
<protein>
    <submittedName>
        <fullName evidence="1">DUF3626 domain-containing protein</fullName>
    </submittedName>
</protein>
<dbReference type="InterPro" id="IPR022074">
    <property type="entry name" value="DUF3626"/>
</dbReference>
<organism evidence="1 2">
    <name type="scientific">Agromyces salentinus</name>
    <dbReference type="NCBI Taxonomy" id="269421"/>
    <lineage>
        <taxon>Bacteria</taxon>
        <taxon>Bacillati</taxon>
        <taxon>Actinomycetota</taxon>
        <taxon>Actinomycetes</taxon>
        <taxon>Micrococcales</taxon>
        <taxon>Microbacteriaceae</taxon>
        <taxon>Agromyces</taxon>
    </lineage>
</organism>
<evidence type="ECO:0000313" key="1">
    <source>
        <dbReference type="EMBL" id="GAA1827482.1"/>
    </source>
</evidence>
<name>A0ABP4YT50_9MICO</name>
<dbReference type="RefSeq" id="WP_246205299.1">
    <property type="nucleotide sequence ID" value="NZ_BAAANK010000002.1"/>
</dbReference>
<sequence length="300" mass="32656">MQRNGAEPAPGRMDADAPIAAIVEFVRQRSSGGPLPSDARVCVHFHPDAPYLHGDVLDALLASGTYRSQYETGTSNGGLMTEAGRSRPVWERRMFGDAITGVDAERRPKYGALSLRDDPYGAAPRFGACFLRLERATLARTTFAVVDSVFEPDRFGTADRFEAIGRAPSRPTADPLDHYVEAHVHGVLRVADAEALVLDPSYRATDVEQRAAALGVPIEWHPGYELRPDRLALLPAEAVDYRGPRALELAREIAATGRLTPATLGPVRRDARLDAQEVKRVWHLLARYGRRSGGGTAAPS</sequence>
<reference evidence="2" key="1">
    <citation type="journal article" date="2019" name="Int. J. Syst. Evol. Microbiol.">
        <title>The Global Catalogue of Microorganisms (GCM) 10K type strain sequencing project: providing services to taxonomists for standard genome sequencing and annotation.</title>
        <authorList>
            <consortium name="The Broad Institute Genomics Platform"/>
            <consortium name="The Broad Institute Genome Sequencing Center for Infectious Disease"/>
            <person name="Wu L."/>
            <person name="Ma J."/>
        </authorList>
    </citation>
    <scope>NUCLEOTIDE SEQUENCE [LARGE SCALE GENOMIC DNA]</scope>
    <source>
        <strain evidence="2">JCM 14323</strain>
    </source>
</reference>
<gene>
    <name evidence="1" type="ORF">GCM10009750_08690</name>
</gene>
<evidence type="ECO:0000313" key="2">
    <source>
        <dbReference type="Proteomes" id="UP001501746"/>
    </source>
</evidence>
<proteinExistence type="predicted"/>
<dbReference type="Pfam" id="PF12294">
    <property type="entry name" value="DUF3626"/>
    <property type="match status" value="2"/>
</dbReference>